<dbReference type="RefSeq" id="WP_203657456.1">
    <property type="nucleotide sequence ID" value="NZ_BAAAZM010000006.1"/>
</dbReference>
<protein>
    <submittedName>
        <fullName evidence="2">NAD-dependent dehydratase</fullName>
    </submittedName>
</protein>
<evidence type="ECO:0000313" key="3">
    <source>
        <dbReference type="Proteomes" id="UP000612808"/>
    </source>
</evidence>
<dbReference type="InterPro" id="IPR036291">
    <property type="entry name" value="NAD(P)-bd_dom_sf"/>
</dbReference>
<keyword evidence="3" id="KW-1185">Reference proteome</keyword>
<dbReference type="InterPro" id="IPR001509">
    <property type="entry name" value="Epimerase_deHydtase"/>
</dbReference>
<dbReference type="SUPFAM" id="SSF51735">
    <property type="entry name" value="NAD(P)-binding Rossmann-fold domains"/>
    <property type="match status" value="1"/>
</dbReference>
<name>A0A8J3NC82_9ACTN</name>
<evidence type="ECO:0000259" key="1">
    <source>
        <dbReference type="Pfam" id="PF01370"/>
    </source>
</evidence>
<gene>
    <name evidence="2" type="ORF">Aru02nite_23560</name>
</gene>
<accession>A0A8J3NC82</accession>
<dbReference type="InterPro" id="IPR050177">
    <property type="entry name" value="Lipid_A_modif_metabolic_enz"/>
</dbReference>
<organism evidence="2 3">
    <name type="scientific">Actinocatenispora rupis</name>
    <dbReference type="NCBI Taxonomy" id="519421"/>
    <lineage>
        <taxon>Bacteria</taxon>
        <taxon>Bacillati</taxon>
        <taxon>Actinomycetota</taxon>
        <taxon>Actinomycetes</taxon>
        <taxon>Micromonosporales</taxon>
        <taxon>Micromonosporaceae</taxon>
        <taxon>Actinocatenispora</taxon>
    </lineage>
</organism>
<dbReference type="AlphaFoldDB" id="A0A8J3NC82"/>
<dbReference type="PANTHER" id="PTHR43245">
    <property type="entry name" value="BIFUNCTIONAL POLYMYXIN RESISTANCE PROTEIN ARNA"/>
    <property type="match status" value="1"/>
</dbReference>
<feature type="domain" description="NAD-dependent epimerase/dehydratase" evidence="1">
    <location>
        <begin position="3"/>
        <end position="156"/>
    </location>
</feature>
<dbReference type="EMBL" id="BOMB01000012">
    <property type="protein sequence ID" value="GID11467.1"/>
    <property type="molecule type" value="Genomic_DNA"/>
</dbReference>
<dbReference type="Gene3D" id="3.40.50.720">
    <property type="entry name" value="NAD(P)-binding Rossmann-like Domain"/>
    <property type="match status" value="1"/>
</dbReference>
<dbReference type="Proteomes" id="UP000612808">
    <property type="component" value="Unassembled WGS sequence"/>
</dbReference>
<proteinExistence type="predicted"/>
<dbReference type="Pfam" id="PF01370">
    <property type="entry name" value="Epimerase"/>
    <property type="match status" value="1"/>
</dbReference>
<comment type="caution">
    <text evidence="2">The sequence shown here is derived from an EMBL/GenBank/DDBJ whole genome shotgun (WGS) entry which is preliminary data.</text>
</comment>
<sequence>MTVLVTGGAGNVARMLVPYLADLRVRWTDRVAADGDTVVGDLTDPAFVASVTDGVSAIVHLAAVAHPASRWDELAGPNLTALGTLLAAAEEHRVPRLVLASSVHAMGAYLHAGRTPIDETWVPAPCCRYGSTKAFAESAGRAHAYRTGASVVCLRFGGVQREPFTLGMRPTWLGPDDLGALVRGALTADVGYGVYHGVSAGSRSWSTARATAELGYVPSLDPDAYPVSDDAASTLCAPDQRYA</sequence>
<reference evidence="2" key="1">
    <citation type="submission" date="2021-01" db="EMBL/GenBank/DDBJ databases">
        <title>Whole genome shotgun sequence of Actinocatenispora rupis NBRC 107355.</title>
        <authorList>
            <person name="Komaki H."/>
            <person name="Tamura T."/>
        </authorList>
    </citation>
    <scope>NUCLEOTIDE SEQUENCE</scope>
    <source>
        <strain evidence="2">NBRC 107355</strain>
    </source>
</reference>
<evidence type="ECO:0000313" key="2">
    <source>
        <dbReference type="EMBL" id="GID11467.1"/>
    </source>
</evidence>